<dbReference type="KEGG" id="sand:H3309_08740"/>
<organism evidence="2 3">
    <name type="scientific">Sandaracinobacteroides saxicola</name>
    <dbReference type="NCBI Taxonomy" id="2759707"/>
    <lineage>
        <taxon>Bacteria</taxon>
        <taxon>Pseudomonadati</taxon>
        <taxon>Pseudomonadota</taxon>
        <taxon>Alphaproteobacteria</taxon>
        <taxon>Sphingomonadales</taxon>
        <taxon>Sphingosinicellaceae</taxon>
        <taxon>Sandaracinobacteroides</taxon>
    </lineage>
</organism>
<dbReference type="GO" id="GO:0008757">
    <property type="term" value="F:S-adenosylmethionine-dependent methyltransferase activity"/>
    <property type="evidence" value="ECO:0007669"/>
    <property type="project" value="InterPro"/>
</dbReference>
<dbReference type="SUPFAM" id="SSF53335">
    <property type="entry name" value="S-adenosyl-L-methionine-dependent methyltransferases"/>
    <property type="match status" value="1"/>
</dbReference>
<name>A0A7G5IDS1_9SPHN</name>
<dbReference type="AlphaFoldDB" id="A0A7G5IDS1"/>
<sequence>MSLYAETIFPWALDRLLGHPNIQARRAALVAQASGETLEIGFGTGATLPFYRPEQVTRLTVVEPSHGMNRRAAAAIAASPIPVHSQPGAGEHLPFADASFDTVVTCLTLCSVADPRQVLAEIRRVLKPGGMFLFLEHVLSDDPARQRWQQRLNPVQKVIGVGCNLNRNTAAMVRAAGFELPPVDQEVERAFGALAKLTPLVAGVARGA</sequence>
<dbReference type="Proteomes" id="UP000515292">
    <property type="component" value="Chromosome"/>
</dbReference>
<dbReference type="GO" id="GO:0032259">
    <property type="term" value="P:methylation"/>
    <property type="evidence" value="ECO:0007669"/>
    <property type="project" value="UniProtKB-KW"/>
</dbReference>
<accession>A0A7G5IDS1</accession>
<dbReference type="CDD" id="cd02440">
    <property type="entry name" value="AdoMet_MTases"/>
    <property type="match status" value="1"/>
</dbReference>
<dbReference type="PANTHER" id="PTHR45036:SF1">
    <property type="entry name" value="METHYLTRANSFERASE LIKE 7A"/>
    <property type="match status" value="1"/>
</dbReference>
<keyword evidence="2" id="KW-0808">Transferase</keyword>
<evidence type="ECO:0000259" key="1">
    <source>
        <dbReference type="Pfam" id="PF08241"/>
    </source>
</evidence>
<dbReference type="Pfam" id="PF08241">
    <property type="entry name" value="Methyltransf_11"/>
    <property type="match status" value="1"/>
</dbReference>
<keyword evidence="2" id="KW-0489">Methyltransferase</keyword>
<protein>
    <submittedName>
        <fullName evidence="2">Class I SAM-dependent methyltransferase</fullName>
    </submittedName>
</protein>
<dbReference type="RefSeq" id="WP_182294362.1">
    <property type="nucleotide sequence ID" value="NZ_CP059851.1"/>
</dbReference>
<evidence type="ECO:0000313" key="3">
    <source>
        <dbReference type="Proteomes" id="UP000515292"/>
    </source>
</evidence>
<dbReference type="InterPro" id="IPR029063">
    <property type="entry name" value="SAM-dependent_MTases_sf"/>
</dbReference>
<dbReference type="PANTHER" id="PTHR45036">
    <property type="entry name" value="METHYLTRANSFERASE LIKE 7B"/>
    <property type="match status" value="1"/>
</dbReference>
<reference evidence="2 3" key="1">
    <citation type="submission" date="2020-07" db="EMBL/GenBank/DDBJ databases">
        <title>Complete genome sequence for Sandaracinobacter sp. M6.</title>
        <authorList>
            <person name="Tang Y."/>
            <person name="Liu Q."/>
            <person name="Guo Z."/>
            <person name="Lei P."/>
            <person name="Huang B."/>
        </authorList>
    </citation>
    <scope>NUCLEOTIDE SEQUENCE [LARGE SCALE GENOMIC DNA]</scope>
    <source>
        <strain evidence="2 3">M6</strain>
    </source>
</reference>
<dbReference type="Gene3D" id="3.40.50.150">
    <property type="entry name" value="Vaccinia Virus protein VP39"/>
    <property type="match status" value="1"/>
</dbReference>
<dbReference type="InterPro" id="IPR013216">
    <property type="entry name" value="Methyltransf_11"/>
</dbReference>
<dbReference type="EMBL" id="CP059851">
    <property type="protein sequence ID" value="QMW21513.1"/>
    <property type="molecule type" value="Genomic_DNA"/>
</dbReference>
<evidence type="ECO:0000313" key="2">
    <source>
        <dbReference type="EMBL" id="QMW21513.1"/>
    </source>
</evidence>
<keyword evidence="3" id="KW-1185">Reference proteome</keyword>
<dbReference type="InterPro" id="IPR052356">
    <property type="entry name" value="Thiol_S-MT"/>
</dbReference>
<gene>
    <name evidence="2" type="ORF">H3309_08740</name>
</gene>
<proteinExistence type="predicted"/>
<feature type="domain" description="Methyltransferase type 11" evidence="1">
    <location>
        <begin position="38"/>
        <end position="134"/>
    </location>
</feature>